<keyword evidence="1" id="KW-1133">Transmembrane helix</keyword>
<gene>
    <name evidence="2" type="ORF">MSPICULIGERA_LOCUS17205</name>
</gene>
<organism evidence="2 3">
    <name type="scientific">Mesorhabditis spiculigera</name>
    <dbReference type="NCBI Taxonomy" id="96644"/>
    <lineage>
        <taxon>Eukaryota</taxon>
        <taxon>Metazoa</taxon>
        <taxon>Ecdysozoa</taxon>
        <taxon>Nematoda</taxon>
        <taxon>Chromadorea</taxon>
        <taxon>Rhabditida</taxon>
        <taxon>Rhabditina</taxon>
        <taxon>Rhabditomorpha</taxon>
        <taxon>Rhabditoidea</taxon>
        <taxon>Rhabditidae</taxon>
        <taxon>Mesorhabditinae</taxon>
        <taxon>Mesorhabditis</taxon>
    </lineage>
</organism>
<name>A0AA36D344_9BILA</name>
<accession>A0AA36D344</accession>
<keyword evidence="1" id="KW-0812">Transmembrane</keyword>
<evidence type="ECO:0000313" key="2">
    <source>
        <dbReference type="EMBL" id="CAJ0578967.1"/>
    </source>
</evidence>
<dbReference type="EMBL" id="CATQJA010002655">
    <property type="protein sequence ID" value="CAJ0578967.1"/>
    <property type="molecule type" value="Genomic_DNA"/>
</dbReference>
<reference evidence="2" key="1">
    <citation type="submission" date="2023-06" db="EMBL/GenBank/DDBJ databases">
        <authorList>
            <person name="Delattre M."/>
        </authorList>
    </citation>
    <scope>NUCLEOTIDE SEQUENCE</scope>
    <source>
        <strain evidence="2">AF72</strain>
    </source>
</reference>
<protein>
    <submittedName>
        <fullName evidence="2">Uncharacterized protein</fullName>
    </submittedName>
</protein>
<evidence type="ECO:0000313" key="3">
    <source>
        <dbReference type="Proteomes" id="UP001177023"/>
    </source>
</evidence>
<proteinExistence type="predicted"/>
<feature type="transmembrane region" description="Helical" evidence="1">
    <location>
        <begin position="29"/>
        <end position="51"/>
    </location>
</feature>
<keyword evidence="3" id="KW-1185">Reference proteome</keyword>
<sequence length="85" mass="9428">MEFLNHHRNLSKRSTGTAAVEEKHHWPPWAIILLVACVLLSAIAFFIGNCINKRTSRTMKPATKNLVKQKRAWGAGFSGGLWAAA</sequence>
<evidence type="ECO:0000256" key="1">
    <source>
        <dbReference type="SAM" id="Phobius"/>
    </source>
</evidence>
<dbReference type="AlphaFoldDB" id="A0AA36D344"/>
<comment type="caution">
    <text evidence="2">The sequence shown here is derived from an EMBL/GenBank/DDBJ whole genome shotgun (WGS) entry which is preliminary data.</text>
</comment>
<keyword evidence="1" id="KW-0472">Membrane</keyword>
<dbReference type="Proteomes" id="UP001177023">
    <property type="component" value="Unassembled WGS sequence"/>
</dbReference>
<feature type="non-terminal residue" evidence="2">
    <location>
        <position position="1"/>
    </location>
</feature>